<reference evidence="3 4" key="1">
    <citation type="submission" date="2015-11" db="EMBL/GenBank/DDBJ databases">
        <title>Draft Genome Sequence of the Strain BR 10303 (Bradyrhizobium sp.) isolated from nodules of Centrolobium paraense.</title>
        <authorList>
            <person name="Zelli J.E."/>
            <person name="Simoes-Araujo J.L."/>
            <person name="Barauna A.C."/>
            <person name="Silva K."/>
        </authorList>
    </citation>
    <scope>NUCLEOTIDE SEQUENCE [LARGE SCALE GENOMIC DNA]</scope>
    <source>
        <strain evidence="3 4">BR 10303</strain>
    </source>
</reference>
<dbReference type="EMBL" id="LNCU01000077">
    <property type="protein sequence ID" value="KWV53320.1"/>
    <property type="molecule type" value="Genomic_DNA"/>
</dbReference>
<keyword evidence="4" id="KW-1185">Reference proteome</keyword>
<evidence type="ECO:0000313" key="3">
    <source>
        <dbReference type="EMBL" id="KWV53320.1"/>
    </source>
</evidence>
<gene>
    <name evidence="3" type="ORF">AS156_08315</name>
</gene>
<keyword evidence="2" id="KW-0472">Membrane</keyword>
<name>A0A109JQK0_9BRAD</name>
<keyword evidence="2" id="KW-1133">Transmembrane helix</keyword>
<evidence type="ECO:0000256" key="2">
    <source>
        <dbReference type="SAM" id="Phobius"/>
    </source>
</evidence>
<feature type="transmembrane region" description="Helical" evidence="2">
    <location>
        <begin position="6"/>
        <end position="27"/>
    </location>
</feature>
<keyword evidence="2" id="KW-0812">Transmembrane</keyword>
<comment type="caution">
    <text evidence="3">The sequence shown here is derived from an EMBL/GenBank/DDBJ whole genome shotgun (WGS) entry which is preliminary data.</text>
</comment>
<dbReference type="Proteomes" id="UP000057737">
    <property type="component" value="Unassembled WGS sequence"/>
</dbReference>
<dbReference type="AlphaFoldDB" id="A0A109JQK0"/>
<proteinExistence type="predicted"/>
<accession>A0A109JQK0</accession>
<feature type="compositionally biased region" description="Basic and acidic residues" evidence="1">
    <location>
        <begin position="45"/>
        <end position="64"/>
    </location>
</feature>
<evidence type="ECO:0000313" key="4">
    <source>
        <dbReference type="Proteomes" id="UP000057737"/>
    </source>
</evidence>
<evidence type="ECO:0000256" key="1">
    <source>
        <dbReference type="SAM" id="MobiDB-lite"/>
    </source>
</evidence>
<feature type="region of interest" description="Disordered" evidence="1">
    <location>
        <begin position="32"/>
        <end position="64"/>
    </location>
</feature>
<protein>
    <submittedName>
        <fullName evidence="3">Uncharacterized protein</fullName>
    </submittedName>
</protein>
<organism evidence="3 4">
    <name type="scientific">Bradyrhizobium macuxiense</name>
    <dbReference type="NCBI Taxonomy" id="1755647"/>
    <lineage>
        <taxon>Bacteria</taxon>
        <taxon>Pseudomonadati</taxon>
        <taxon>Pseudomonadota</taxon>
        <taxon>Alphaproteobacteria</taxon>
        <taxon>Hyphomicrobiales</taxon>
        <taxon>Nitrobacteraceae</taxon>
        <taxon>Bradyrhizobium</taxon>
    </lineage>
</organism>
<sequence>MPLLELPHWLIIAGTLLVLVGLVGLAFGPRKRAEPEPELLPGDLDAWKAEQHRSSDDHHRSAAA</sequence>